<proteinExistence type="predicted"/>
<comment type="caution">
    <text evidence="2">The sequence shown here is derived from an EMBL/GenBank/DDBJ whole genome shotgun (WGS) entry which is preliminary data.</text>
</comment>
<dbReference type="Proteomes" id="UP000193928">
    <property type="component" value="Unassembled WGS sequence"/>
</dbReference>
<accession>A0A1X1W882</accession>
<protein>
    <recommendedName>
        <fullName evidence="4">DUF2188 domain-containing protein</fullName>
    </recommendedName>
</protein>
<sequence>MPKGDITTYNEDGVWKSKVEGSRRAAHTGGTKAEQTAIGRKMAQDRKVEHTIRNLDGTIRQKNSYGNDPNPPRG</sequence>
<feature type="region of interest" description="Disordered" evidence="1">
    <location>
        <begin position="20"/>
        <end position="74"/>
    </location>
</feature>
<feature type="compositionally biased region" description="Basic and acidic residues" evidence="1">
    <location>
        <begin position="42"/>
        <end position="53"/>
    </location>
</feature>
<name>A0A1X1W882_MYCGO</name>
<organism evidence="2 3">
    <name type="scientific">Mycobacterium gordonae</name>
    <dbReference type="NCBI Taxonomy" id="1778"/>
    <lineage>
        <taxon>Bacteria</taxon>
        <taxon>Bacillati</taxon>
        <taxon>Actinomycetota</taxon>
        <taxon>Actinomycetes</taxon>
        <taxon>Mycobacteriales</taxon>
        <taxon>Mycobacteriaceae</taxon>
        <taxon>Mycobacterium</taxon>
    </lineage>
</organism>
<dbReference type="InterPro" id="IPR018691">
    <property type="entry name" value="DUF2188"/>
</dbReference>
<dbReference type="EMBL" id="LQOY01000109">
    <property type="protein sequence ID" value="ORV82751.1"/>
    <property type="molecule type" value="Genomic_DNA"/>
</dbReference>
<dbReference type="RefSeq" id="WP_042910090.1">
    <property type="nucleotide sequence ID" value="NZ_JACKSU010000073.1"/>
</dbReference>
<evidence type="ECO:0000313" key="3">
    <source>
        <dbReference type="Proteomes" id="UP000193928"/>
    </source>
</evidence>
<evidence type="ECO:0000256" key="1">
    <source>
        <dbReference type="SAM" id="MobiDB-lite"/>
    </source>
</evidence>
<gene>
    <name evidence="2" type="ORF">AWC08_28615</name>
</gene>
<dbReference type="AlphaFoldDB" id="A0A1X1W882"/>
<evidence type="ECO:0000313" key="2">
    <source>
        <dbReference type="EMBL" id="ORV82751.1"/>
    </source>
</evidence>
<keyword evidence="3" id="KW-1185">Reference proteome</keyword>
<evidence type="ECO:0008006" key="4">
    <source>
        <dbReference type="Google" id="ProtNLM"/>
    </source>
</evidence>
<dbReference type="Pfam" id="PF09954">
    <property type="entry name" value="DUF2188"/>
    <property type="match status" value="1"/>
</dbReference>
<reference evidence="2 3" key="1">
    <citation type="submission" date="2016-01" db="EMBL/GenBank/DDBJ databases">
        <title>The new phylogeny of the genus Mycobacterium.</title>
        <authorList>
            <person name="Tarcisio F."/>
            <person name="Conor M."/>
            <person name="Antonella G."/>
            <person name="Elisabetta G."/>
            <person name="Giulia F.S."/>
            <person name="Sara T."/>
            <person name="Anna F."/>
            <person name="Clotilde B."/>
            <person name="Roberto B."/>
            <person name="Veronica D.S."/>
            <person name="Fabio R."/>
            <person name="Monica P."/>
            <person name="Olivier J."/>
            <person name="Enrico T."/>
            <person name="Nicola S."/>
        </authorList>
    </citation>
    <scope>NUCLEOTIDE SEQUENCE [LARGE SCALE GENOMIC DNA]</scope>
    <source>
        <strain evidence="2 3">DSM 44160</strain>
    </source>
</reference>